<dbReference type="InterPro" id="IPR050494">
    <property type="entry name" value="Ser_Thr_dual-spec_kinase"/>
</dbReference>
<dbReference type="Gene3D" id="1.10.510.10">
    <property type="entry name" value="Transferase(Phosphotransferase) domain 1"/>
    <property type="match status" value="1"/>
</dbReference>
<evidence type="ECO:0000256" key="6">
    <source>
        <dbReference type="ARBA" id="ARBA00022679"/>
    </source>
</evidence>
<evidence type="ECO:0000256" key="10">
    <source>
        <dbReference type="PROSITE-ProRule" id="PRU10141"/>
    </source>
</evidence>
<keyword evidence="14" id="KW-1185">Reference proteome</keyword>
<dbReference type="PROSITE" id="PS00107">
    <property type="entry name" value="PROTEIN_KINASE_ATP"/>
    <property type="match status" value="1"/>
</dbReference>
<evidence type="ECO:0000256" key="2">
    <source>
        <dbReference type="ARBA" id="ARBA00008867"/>
    </source>
</evidence>
<evidence type="ECO:0000313" key="14">
    <source>
        <dbReference type="Proteomes" id="UP001244011"/>
    </source>
</evidence>
<dbReference type="PANTHER" id="PTHR24058">
    <property type="entry name" value="DUAL SPECIFICITY PROTEIN KINASE"/>
    <property type="match status" value="1"/>
</dbReference>
<keyword evidence="3" id="KW-0963">Cytoplasm</keyword>
<feature type="region of interest" description="Disordered" evidence="11">
    <location>
        <begin position="822"/>
        <end position="870"/>
    </location>
</feature>
<evidence type="ECO:0000256" key="1">
    <source>
        <dbReference type="ARBA" id="ARBA00004496"/>
    </source>
</evidence>
<keyword evidence="7 10" id="KW-0547">Nucleotide-binding</keyword>
<feature type="compositionally biased region" description="Polar residues" evidence="11">
    <location>
        <begin position="139"/>
        <end position="152"/>
    </location>
</feature>
<dbReference type="GO" id="GO:0005524">
    <property type="term" value="F:ATP binding"/>
    <property type="evidence" value="ECO:0007669"/>
    <property type="project" value="UniProtKB-UniRule"/>
</dbReference>
<reference evidence="13" key="1">
    <citation type="submission" date="2023-06" db="EMBL/GenBank/DDBJ databases">
        <title>Genome-scale phylogeny and comparative genomics of the fungal order Sordariales.</title>
        <authorList>
            <consortium name="Lawrence Berkeley National Laboratory"/>
            <person name="Hensen N."/>
            <person name="Bonometti L."/>
            <person name="Westerberg I."/>
            <person name="Brannstrom I.O."/>
            <person name="Guillou S."/>
            <person name="Cros-Aarteil S."/>
            <person name="Calhoun S."/>
            <person name="Haridas S."/>
            <person name="Kuo A."/>
            <person name="Mondo S."/>
            <person name="Pangilinan J."/>
            <person name="Riley R."/>
            <person name="Labutti K."/>
            <person name="Andreopoulos B."/>
            <person name="Lipzen A."/>
            <person name="Chen C."/>
            <person name="Yanf M."/>
            <person name="Daum C."/>
            <person name="Ng V."/>
            <person name="Clum A."/>
            <person name="Steindorff A."/>
            <person name="Ohm R."/>
            <person name="Martin F."/>
            <person name="Silar P."/>
            <person name="Natvig D."/>
            <person name="Lalanne C."/>
            <person name="Gautier V."/>
            <person name="Ament-Velasquez S.L."/>
            <person name="Kruys A."/>
            <person name="Hutchinson M.I."/>
            <person name="Powell A.J."/>
            <person name="Barry K."/>
            <person name="Miller A.N."/>
            <person name="Grigoriev I.V."/>
            <person name="Debuchy R."/>
            <person name="Gladieux P."/>
            <person name="Thoren M.H."/>
            <person name="Johannesson H."/>
        </authorList>
    </citation>
    <scope>NUCLEOTIDE SEQUENCE</scope>
    <source>
        <strain evidence="13">8032-3</strain>
    </source>
</reference>
<keyword evidence="9 10" id="KW-0067">ATP-binding</keyword>
<dbReference type="InterPro" id="IPR000719">
    <property type="entry name" value="Prot_kinase_dom"/>
</dbReference>
<organism evidence="13 14">
    <name type="scientific">Phialemonium atrogriseum</name>
    <dbReference type="NCBI Taxonomy" id="1093897"/>
    <lineage>
        <taxon>Eukaryota</taxon>
        <taxon>Fungi</taxon>
        <taxon>Dikarya</taxon>
        <taxon>Ascomycota</taxon>
        <taxon>Pezizomycotina</taxon>
        <taxon>Sordariomycetes</taxon>
        <taxon>Sordariomycetidae</taxon>
        <taxon>Cephalothecales</taxon>
        <taxon>Cephalothecaceae</taxon>
        <taxon>Phialemonium</taxon>
    </lineage>
</organism>
<dbReference type="SMART" id="SM00220">
    <property type="entry name" value="S_TKc"/>
    <property type="match status" value="1"/>
</dbReference>
<comment type="subcellular location">
    <subcellularLocation>
        <location evidence="1">Cytoplasm</location>
    </subcellularLocation>
</comment>
<dbReference type="GO" id="GO:0005737">
    <property type="term" value="C:cytoplasm"/>
    <property type="evidence" value="ECO:0007669"/>
    <property type="project" value="UniProtKB-SubCell"/>
</dbReference>
<dbReference type="Proteomes" id="UP001244011">
    <property type="component" value="Unassembled WGS sequence"/>
</dbReference>
<feature type="compositionally biased region" description="Low complexity" evidence="11">
    <location>
        <begin position="764"/>
        <end position="777"/>
    </location>
</feature>
<dbReference type="Gene3D" id="3.30.200.20">
    <property type="entry name" value="Phosphorylase Kinase, domain 1"/>
    <property type="match status" value="1"/>
</dbReference>
<dbReference type="RefSeq" id="XP_060284667.1">
    <property type="nucleotide sequence ID" value="XM_060424039.1"/>
</dbReference>
<dbReference type="FunFam" id="1.10.510.10:FF:000380">
    <property type="entry name" value="Serine/threonine-protein kinase ppk15"/>
    <property type="match status" value="1"/>
</dbReference>
<dbReference type="Pfam" id="PF00069">
    <property type="entry name" value="Pkinase"/>
    <property type="match status" value="1"/>
</dbReference>
<evidence type="ECO:0000256" key="5">
    <source>
        <dbReference type="ARBA" id="ARBA00022553"/>
    </source>
</evidence>
<feature type="region of interest" description="Disordered" evidence="11">
    <location>
        <begin position="737"/>
        <end position="782"/>
    </location>
</feature>
<evidence type="ECO:0000256" key="7">
    <source>
        <dbReference type="ARBA" id="ARBA00022741"/>
    </source>
</evidence>
<dbReference type="FunFam" id="3.30.200.20:FF:000087">
    <property type="entry name" value="Dual specificity tyrosine-phosphorylation-regulated kinase 1A"/>
    <property type="match status" value="1"/>
</dbReference>
<evidence type="ECO:0000313" key="13">
    <source>
        <dbReference type="EMBL" id="KAK1768454.1"/>
    </source>
</evidence>
<evidence type="ECO:0000259" key="12">
    <source>
        <dbReference type="PROSITE" id="PS50011"/>
    </source>
</evidence>
<proteinExistence type="inferred from homology"/>
<feature type="domain" description="Protein kinase" evidence="12">
    <location>
        <begin position="321"/>
        <end position="652"/>
    </location>
</feature>
<evidence type="ECO:0000256" key="9">
    <source>
        <dbReference type="ARBA" id="ARBA00022840"/>
    </source>
</evidence>
<dbReference type="InterPro" id="IPR008271">
    <property type="entry name" value="Ser/Thr_kinase_AS"/>
</dbReference>
<dbReference type="GeneID" id="85307226"/>
<keyword evidence="5" id="KW-0597">Phosphoprotein</keyword>
<keyword evidence="8 13" id="KW-0418">Kinase</keyword>
<evidence type="ECO:0000256" key="8">
    <source>
        <dbReference type="ARBA" id="ARBA00022777"/>
    </source>
</evidence>
<feature type="region of interest" description="Disordered" evidence="11">
    <location>
        <begin position="1"/>
        <end position="221"/>
    </location>
</feature>
<keyword evidence="6" id="KW-0808">Transferase</keyword>
<comment type="similarity">
    <text evidence="2">Belongs to the protein kinase superfamily. CMGC Ser/Thr protein kinase family. MNB/DYRK subfamily.</text>
</comment>
<dbReference type="GO" id="GO:0004674">
    <property type="term" value="F:protein serine/threonine kinase activity"/>
    <property type="evidence" value="ECO:0007669"/>
    <property type="project" value="UniProtKB-KW"/>
</dbReference>
<feature type="compositionally biased region" description="Polar residues" evidence="11">
    <location>
        <begin position="17"/>
        <end position="34"/>
    </location>
</feature>
<evidence type="ECO:0000256" key="11">
    <source>
        <dbReference type="SAM" id="MobiDB-lite"/>
    </source>
</evidence>
<dbReference type="GO" id="GO:0004713">
    <property type="term" value="F:protein tyrosine kinase activity"/>
    <property type="evidence" value="ECO:0007669"/>
    <property type="project" value="TreeGrafter"/>
</dbReference>
<dbReference type="CDD" id="cd14212">
    <property type="entry name" value="PKc_YAK1"/>
    <property type="match status" value="1"/>
</dbReference>
<accession>A0AAJ0C4A5</accession>
<feature type="compositionally biased region" description="Polar residues" evidence="11">
    <location>
        <begin position="668"/>
        <end position="693"/>
    </location>
</feature>
<dbReference type="PROSITE" id="PS50011">
    <property type="entry name" value="PROTEIN_KINASE_DOM"/>
    <property type="match status" value="1"/>
</dbReference>
<feature type="compositionally biased region" description="Polar residues" evidence="11">
    <location>
        <begin position="48"/>
        <end position="65"/>
    </location>
</feature>
<dbReference type="InterPro" id="IPR017441">
    <property type="entry name" value="Protein_kinase_ATP_BS"/>
</dbReference>
<comment type="caution">
    <text evidence="13">The sequence shown here is derived from an EMBL/GenBank/DDBJ whole genome shotgun (WGS) entry which is preliminary data.</text>
</comment>
<feature type="binding site" evidence="10">
    <location>
        <position position="350"/>
    </location>
    <ligand>
        <name>ATP</name>
        <dbReference type="ChEBI" id="CHEBI:30616"/>
    </ligand>
</feature>
<dbReference type="GO" id="GO:0005634">
    <property type="term" value="C:nucleus"/>
    <property type="evidence" value="ECO:0007669"/>
    <property type="project" value="TreeGrafter"/>
</dbReference>
<evidence type="ECO:0000256" key="3">
    <source>
        <dbReference type="ARBA" id="ARBA00022490"/>
    </source>
</evidence>
<protein>
    <submittedName>
        <fullName evidence="13">Kinase-like protein</fullName>
    </submittedName>
</protein>
<name>A0AAJ0C4A5_9PEZI</name>
<dbReference type="InterPro" id="IPR011009">
    <property type="entry name" value="Kinase-like_dom_sf"/>
</dbReference>
<sequence>MDQWQSYPDSAGGSRRYNGSNQMAARDYNNGQPQAQPPAGFKYDQYQGGLTSQQNLTGSPITSPQVRDGNGDVAMQDAHDPYASMKYPMRPHHQHHASGGRPSNLHSPQEPSAAAQRYSPMEALSPTSPYAPKSAGPAQFSQPPAQRQSPTRPSDYPPQSPYFNRLQGGQLPPMNPYASAHDSYPSSAAMTMDASFANDPKSPLRLQPPPTIPSKGPVPKFKKVTAPTDLRPTVNSQPPFRRANPEGGFISPLQALTVHLPATYRICNPSFKYESSRNPRRVLTKPSKGVKNDGYDNEDSDYILYVNDILGSEEAGHKNRYLILDVLGQGTFGQVVKCQNLKTQEVVAVKVIKNRTAYFNQSMMEVSVLDLLNTKLDKNDDHHLLRLKDTFIHRQHLCLVFELLSVNLYELIKQNQFRGLSTTLVRVFAQQLLNGLALLNKARLIHCDLKPENILLKNLESPIIKIIDFGSACDERQTVYTYIQSRFYRSPEVLLGLPYSSAIDMWSLGCIVVELFLGLPLFPGSSEYNQVSRIVEMLGNPPNWMIEMGKQAGEFFEKRTDEYGRKTYHLKSMEVYSREHGTKEQPSKKYFQASTLPEIIKSYPMPRKNMKQQEVDREMNNRIAFIDFVQGLLNINPLERWSPQQAKLHPFITQQKFTAPFVPPMNLKASSLNRSPAPGTQQQQHAESLSKQRAQAAQAQANSAAQGAYAASMAAAGQYSPAGHPQAGHPQQAQIYSNNSLYSPGAGHAGAPPPYASQQGGYGQMAMTQPPTQMPPANYGGVSQSNLYAQQAARNRQRASTMEQQQSGIPAAIQRVASHLDPSHPIRLQPSPAYYPPPPDGISGLDQTPGRAGRRGSRAQQTGRGNNRDFIRNLEERTLEEGFMGDQNPWH</sequence>
<dbReference type="PROSITE" id="PS00108">
    <property type="entry name" value="PROTEIN_KINASE_ST"/>
    <property type="match status" value="1"/>
</dbReference>
<keyword evidence="4" id="KW-0723">Serine/threonine-protein kinase</keyword>
<dbReference type="SUPFAM" id="SSF56112">
    <property type="entry name" value="Protein kinase-like (PK-like)"/>
    <property type="match status" value="1"/>
</dbReference>
<dbReference type="PANTHER" id="PTHR24058:SF17">
    <property type="entry name" value="HOMEODOMAIN INTERACTING PROTEIN KINASE, ISOFORM D"/>
    <property type="match status" value="1"/>
</dbReference>
<dbReference type="EMBL" id="MU839005">
    <property type="protein sequence ID" value="KAK1768454.1"/>
    <property type="molecule type" value="Genomic_DNA"/>
</dbReference>
<dbReference type="AlphaFoldDB" id="A0AAJ0C4A5"/>
<gene>
    <name evidence="13" type="ORF">QBC33DRAFT_377836</name>
</gene>
<evidence type="ECO:0000256" key="4">
    <source>
        <dbReference type="ARBA" id="ARBA00022527"/>
    </source>
</evidence>
<feature type="compositionally biased region" description="Basic residues" evidence="11">
    <location>
        <begin position="89"/>
        <end position="98"/>
    </location>
</feature>
<feature type="region of interest" description="Disordered" evidence="11">
    <location>
        <begin position="663"/>
        <end position="700"/>
    </location>
</feature>